<dbReference type="Proteomes" id="UP000509513">
    <property type="component" value="Chromosome"/>
</dbReference>
<accession>A0A7L5JM44</accession>
<feature type="transmembrane region" description="Helical" evidence="1">
    <location>
        <begin position="34"/>
        <end position="51"/>
    </location>
</feature>
<protein>
    <submittedName>
        <fullName evidence="2">Putative membrane protein</fullName>
    </submittedName>
</protein>
<dbReference type="KEGG" id="acib:ACBT_0225"/>
<reference evidence="2 3" key="1">
    <citation type="submission" date="2020-05" db="EMBL/GenBank/DDBJ databases">
        <title>Complete genome sequencing of Campylobacter and Arcobacter type strains.</title>
        <authorList>
            <person name="Miller W.G."/>
            <person name="Yee E."/>
        </authorList>
    </citation>
    <scope>NUCLEOTIDE SEQUENCE [LARGE SCALE GENOMIC DNA]</scope>
    <source>
        <strain evidence="2 3">LMG 21996</strain>
    </source>
</reference>
<sequence length="67" mass="7843">MILTILNKIFLILFSLITLIFVETTKNIDLNELNIILGLALILGLLFRIFIDFTKKYIFTIHKKFKA</sequence>
<dbReference type="EMBL" id="CP054051">
    <property type="protein sequence ID" value="QKJ26207.1"/>
    <property type="molecule type" value="Genomic_DNA"/>
</dbReference>
<evidence type="ECO:0000313" key="3">
    <source>
        <dbReference type="Proteomes" id="UP000509513"/>
    </source>
</evidence>
<evidence type="ECO:0000313" key="2">
    <source>
        <dbReference type="EMBL" id="QKJ26207.1"/>
    </source>
</evidence>
<keyword evidence="1" id="KW-0812">Transmembrane</keyword>
<name>A0A7L5JM44_9BACT</name>
<dbReference type="AlphaFoldDB" id="A0A7L5JM44"/>
<keyword evidence="1" id="KW-0472">Membrane</keyword>
<proteinExistence type="predicted"/>
<gene>
    <name evidence="2" type="ORF">ACBT_0225</name>
</gene>
<evidence type="ECO:0000256" key="1">
    <source>
        <dbReference type="SAM" id="Phobius"/>
    </source>
</evidence>
<organism evidence="2 3">
    <name type="scientific">Aliarcobacter cibarius</name>
    <dbReference type="NCBI Taxonomy" id="255507"/>
    <lineage>
        <taxon>Bacteria</taxon>
        <taxon>Pseudomonadati</taxon>
        <taxon>Campylobacterota</taxon>
        <taxon>Epsilonproteobacteria</taxon>
        <taxon>Campylobacterales</taxon>
        <taxon>Arcobacteraceae</taxon>
        <taxon>Aliarcobacter</taxon>
    </lineage>
</organism>
<dbReference type="RefSeq" id="WP_024776227.1">
    <property type="nucleotide sequence ID" value="NZ_CP054051.1"/>
</dbReference>
<keyword evidence="1" id="KW-1133">Transmembrane helix</keyword>